<evidence type="ECO:0000259" key="4">
    <source>
        <dbReference type="PROSITE" id="PS50042"/>
    </source>
</evidence>
<feature type="domain" description="Cyclic nucleotide-binding" evidence="4">
    <location>
        <begin position="320"/>
        <end position="435"/>
    </location>
</feature>
<dbReference type="PROSITE" id="PS50042">
    <property type="entry name" value="CNMP_BINDING_3"/>
    <property type="match status" value="1"/>
</dbReference>
<evidence type="ECO:0000256" key="2">
    <source>
        <dbReference type="ARBA" id="ARBA00022741"/>
    </source>
</evidence>
<reference evidence="5 6" key="1">
    <citation type="journal article" date="2016" name="Nat. Commun.">
        <title>Thousands of microbial genomes shed light on interconnected biogeochemical processes in an aquifer system.</title>
        <authorList>
            <person name="Anantharaman K."/>
            <person name="Brown C.T."/>
            <person name="Hug L.A."/>
            <person name="Sharon I."/>
            <person name="Castelle C.J."/>
            <person name="Probst A.J."/>
            <person name="Thomas B.C."/>
            <person name="Singh A."/>
            <person name="Wilkins M.J."/>
            <person name="Karaoz U."/>
            <person name="Brodie E.L."/>
            <person name="Williams K.H."/>
            <person name="Hubbard S.S."/>
            <person name="Banfield J.F."/>
        </authorList>
    </citation>
    <scope>NUCLEOTIDE SEQUENCE [LARGE SCALE GENOMIC DNA]</scope>
    <source>
        <strain evidence="6">RBG_16_55_9</strain>
    </source>
</reference>
<gene>
    <name evidence="5" type="ORF">A2Z21_02450</name>
</gene>
<dbReference type="PANTHER" id="PTHR46268:SF27">
    <property type="entry name" value="UNIVERSAL STRESS PROTEIN RV2623"/>
    <property type="match status" value="1"/>
</dbReference>
<dbReference type="PANTHER" id="PTHR46268">
    <property type="entry name" value="STRESS RESPONSE PROTEIN NHAX"/>
    <property type="match status" value="1"/>
</dbReference>
<name>A0A1F5V1S5_FRAXR</name>
<keyword evidence="2" id="KW-0547">Nucleotide-binding</keyword>
<dbReference type="CDD" id="cd00293">
    <property type="entry name" value="USP-like"/>
    <property type="match status" value="2"/>
</dbReference>
<evidence type="ECO:0000256" key="3">
    <source>
        <dbReference type="ARBA" id="ARBA00022840"/>
    </source>
</evidence>
<dbReference type="InterPro" id="IPR018490">
    <property type="entry name" value="cNMP-bd_dom_sf"/>
</dbReference>
<dbReference type="InterPro" id="IPR006015">
    <property type="entry name" value="Universal_stress_UspA"/>
</dbReference>
<dbReference type="InterPro" id="IPR014710">
    <property type="entry name" value="RmlC-like_jellyroll"/>
</dbReference>
<proteinExistence type="inferred from homology"/>
<dbReference type="Pfam" id="PF00027">
    <property type="entry name" value="cNMP_binding"/>
    <property type="match status" value="1"/>
</dbReference>
<dbReference type="CDD" id="cd00038">
    <property type="entry name" value="CAP_ED"/>
    <property type="match status" value="1"/>
</dbReference>
<dbReference type="PRINTS" id="PR01438">
    <property type="entry name" value="UNVRSLSTRESS"/>
</dbReference>
<dbReference type="InterPro" id="IPR006016">
    <property type="entry name" value="UspA"/>
</dbReference>
<evidence type="ECO:0000313" key="6">
    <source>
        <dbReference type="Proteomes" id="UP000179157"/>
    </source>
</evidence>
<sequence length="460" mass="50057">MFKKALVPLDGSKAAEAIIPYASYLAKGFNIPVVLMTAVSPHAFDELGAPKAPAKTRVPINPELRAKTYLEGIASLWMKDGLQVEYEVSVGRPAEEIVRVAERKGCNLIALSAHCDERHAGHGVLGSVTTKVLYYSHIPTLIIAPQKAAKYTTRGAIAPRIIVPLDGSSFGETALPYAHEFAQRLSLEVVLVRAIGDKAVVGMADPSSGLFVVDLQEAASAEATEYLKHAAEEFRREGLKVDSKVLKGTPARSIVEAAASMPQSLIVMTSHGQSALARWIIGSVTEAVVRTAQDPILVIPRQYGRRYAVEVTDMLGRTPLFSQLTESDLESIAQTARVRSYQSGDFIVREGDRSGGFFIITSGKVEVVKGVSVLATLGPGEFFGEMSVIDDQPRSATVRAIEASECVSIRRSDFLAELERHPQIAVRMLPEFVRRLREAQDIRPSNTYLHQANIWLLAIA</sequence>
<dbReference type="SUPFAM" id="SSF52402">
    <property type="entry name" value="Adenine nucleotide alpha hydrolases-like"/>
    <property type="match status" value="2"/>
</dbReference>
<comment type="caution">
    <text evidence="5">The sequence shown here is derived from an EMBL/GenBank/DDBJ whole genome shotgun (WGS) entry which is preliminary data.</text>
</comment>
<dbReference type="SUPFAM" id="SSF51206">
    <property type="entry name" value="cAMP-binding domain-like"/>
    <property type="match status" value="1"/>
</dbReference>
<evidence type="ECO:0000256" key="1">
    <source>
        <dbReference type="ARBA" id="ARBA00008791"/>
    </source>
</evidence>
<organism evidence="5 6">
    <name type="scientific">Fraserbacteria sp. (strain RBG_16_55_9)</name>
    <dbReference type="NCBI Taxonomy" id="1817864"/>
    <lineage>
        <taxon>Bacteria</taxon>
        <taxon>Candidatus Fraseribacteriota</taxon>
    </lineage>
</organism>
<dbReference type="EMBL" id="MFGX01000014">
    <property type="protein sequence ID" value="OGF57360.1"/>
    <property type="molecule type" value="Genomic_DNA"/>
</dbReference>
<dbReference type="Pfam" id="PF00582">
    <property type="entry name" value="Usp"/>
    <property type="match status" value="2"/>
</dbReference>
<dbReference type="GO" id="GO:0005524">
    <property type="term" value="F:ATP binding"/>
    <property type="evidence" value="ECO:0007669"/>
    <property type="project" value="UniProtKB-KW"/>
</dbReference>
<accession>A0A1F5V1S5</accession>
<dbReference type="Gene3D" id="3.40.50.620">
    <property type="entry name" value="HUPs"/>
    <property type="match status" value="2"/>
</dbReference>
<comment type="similarity">
    <text evidence="1">Belongs to the universal stress protein A family.</text>
</comment>
<protein>
    <recommendedName>
        <fullName evidence="4">Cyclic nucleotide-binding domain-containing protein</fullName>
    </recommendedName>
</protein>
<dbReference type="InterPro" id="IPR014729">
    <property type="entry name" value="Rossmann-like_a/b/a_fold"/>
</dbReference>
<dbReference type="SMART" id="SM00100">
    <property type="entry name" value="cNMP"/>
    <property type="match status" value="1"/>
</dbReference>
<keyword evidence="3" id="KW-0067">ATP-binding</keyword>
<dbReference type="PROSITE" id="PS00889">
    <property type="entry name" value="CNMP_BINDING_2"/>
    <property type="match status" value="1"/>
</dbReference>
<dbReference type="AlphaFoldDB" id="A0A1F5V1S5"/>
<dbReference type="Proteomes" id="UP000179157">
    <property type="component" value="Unassembled WGS sequence"/>
</dbReference>
<dbReference type="InterPro" id="IPR018488">
    <property type="entry name" value="cNMP-bd_CS"/>
</dbReference>
<dbReference type="InterPro" id="IPR000595">
    <property type="entry name" value="cNMP-bd_dom"/>
</dbReference>
<dbReference type="Gene3D" id="2.60.120.10">
    <property type="entry name" value="Jelly Rolls"/>
    <property type="match status" value="1"/>
</dbReference>
<evidence type="ECO:0000313" key="5">
    <source>
        <dbReference type="EMBL" id="OGF57360.1"/>
    </source>
</evidence>